<evidence type="ECO:0000313" key="6">
    <source>
        <dbReference type="Proteomes" id="UP001652504"/>
    </source>
</evidence>
<dbReference type="InterPro" id="IPR001227">
    <property type="entry name" value="Ac_transferase_dom_sf"/>
</dbReference>
<comment type="caution">
    <text evidence="5">The sequence shown here is derived from an EMBL/GenBank/DDBJ whole genome shotgun (WGS) entry which is preliminary data.</text>
</comment>
<dbReference type="PANTHER" id="PTHR42681">
    <property type="entry name" value="MALONYL-COA-ACYL CARRIER PROTEIN TRANSACYLASE, MITOCHONDRIAL"/>
    <property type="match status" value="1"/>
</dbReference>
<evidence type="ECO:0000256" key="2">
    <source>
        <dbReference type="ARBA" id="ARBA00022679"/>
    </source>
</evidence>
<comment type="catalytic activity">
    <reaction evidence="4">
        <text>holo-[ACP] + malonyl-CoA = malonyl-[ACP] + CoA</text>
        <dbReference type="Rhea" id="RHEA:41792"/>
        <dbReference type="Rhea" id="RHEA-COMP:9623"/>
        <dbReference type="Rhea" id="RHEA-COMP:9685"/>
        <dbReference type="ChEBI" id="CHEBI:57287"/>
        <dbReference type="ChEBI" id="CHEBI:57384"/>
        <dbReference type="ChEBI" id="CHEBI:64479"/>
        <dbReference type="ChEBI" id="CHEBI:78449"/>
        <dbReference type="EC" id="2.3.1.39"/>
    </reaction>
</comment>
<dbReference type="EC" id="2.3.1.39" evidence="1"/>
<keyword evidence="6" id="KW-1185">Reference proteome</keyword>
<dbReference type="PANTHER" id="PTHR42681:SF1">
    <property type="entry name" value="MALONYL-COA-ACYL CARRIER PROTEIN TRANSACYLASE, MITOCHONDRIAL"/>
    <property type="match status" value="1"/>
</dbReference>
<proteinExistence type="predicted"/>
<name>A0ABT3AD35_9ALTE</name>
<evidence type="ECO:0000256" key="4">
    <source>
        <dbReference type="ARBA" id="ARBA00048462"/>
    </source>
</evidence>
<evidence type="ECO:0000256" key="3">
    <source>
        <dbReference type="ARBA" id="ARBA00023315"/>
    </source>
</evidence>
<dbReference type="EMBL" id="JAOWKX010000013">
    <property type="protein sequence ID" value="MCV2886586.1"/>
    <property type="molecule type" value="Genomic_DNA"/>
</dbReference>
<dbReference type="RefSeq" id="WP_263713878.1">
    <property type="nucleotide sequence ID" value="NZ_JAOWKX010000013.1"/>
</dbReference>
<protein>
    <recommendedName>
        <fullName evidence="1">[acyl-carrier-protein] S-malonyltransferase</fullName>
        <ecNumber evidence="1">2.3.1.39</ecNumber>
    </recommendedName>
</protein>
<keyword evidence="3" id="KW-0012">Acyltransferase</keyword>
<dbReference type="Proteomes" id="UP001652504">
    <property type="component" value="Unassembled WGS sequence"/>
</dbReference>
<organism evidence="5 6">
    <name type="scientific">Fluctibacter corallii</name>
    <dbReference type="NCBI Taxonomy" id="2984329"/>
    <lineage>
        <taxon>Bacteria</taxon>
        <taxon>Pseudomonadati</taxon>
        <taxon>Pseudomonadota</taxon>
        <taxon>Gammaproteobacteria</taxon>
        <taxon>Alteromonadales</taxon>
        <taxon>Alteromonadaceae</taxon>
        <taxon>Fluctibacter</taxon>
    </lineage>
</organism>
<sequence>MTNNKQTAVVVCPGRGTYNKSELGYLARFHSDKSAFIERIDVQRKINGQPLIAELDRAEKFSLAKHTAGENASSLIYACAACDFADINRDKYDIVAVTGNSMGWYIALAVANALNTDNAARLINTMGSMMKGGVVGGQLIYPIVDENWQADPNRIMLINDLIEDASKQESDIRLYWSINLGGYAVLGGSQAGLKFAHSRLPMIDNTYPMQLFNHAAFHTPLLSSVSEQAMKEMEASIFNAPDVPLIDGEGHIWQPHSADSHALWKYTLDTQVRETYNFTKAIEVAIKEFAPEKIIVTGPGTTLGGAIGQSLVKFQWQGMASKADFISKQKTSPFLLSMGIPQQRELVI</sequence>
<gene>
    <name evidence="5" type="ORF">OE749_17975</name>
</gene>
<reference evidence="5 6" key="1">
    <citation type="submission" date="2022-10" db="EMBL/GenBank/DDBJ databases">
        <title>Aestuariibacter sp. AA17 isolated from Montipora capitata coral fragment.</title>
        <authorList>
            <person name="Emsley S.A."/>
            <person name="Pfannmuller K.M."/>
            <person name="Loughran R.M."/>
            <person name="Shlafstein M."/>
            <person name="Papke E."/>
            <person name="Saw J.H."/>
            <person name="Ushijima B."/>
            <person name="Videau P."/>
        </authorList>
    </citation>
    <scope>NUCLEOTIDE SEQUENCE [LARGE SCALE GENOMIC DNA]</scope>
    <source>
        <strain evidence="5 6">AA17</strain>
    </source>
</reference>
<dbReference type="InterPro" id="IPR016035">
    <property type="entry name" value="Acyl_Trfase/lysoPLipase"/>
</dbReference>
<accession>A0ABT3AD35</accession>
<evidence type="ECO:0000256" key="1">
    <source>
        <dbReference type="ARBA" id="ARBA00013258"/>
    </source>
</evidence>
<dbReference type="InterPro" id="IPR050858">
    <property type="entry name" value="Mal-CoA-ACP_Trans/PKS_FabD"/>
</dbReference>
<evidence type="ECO:0000313" key="5">
    <source>
        <dbReference type="EMBL" id="MCV2886586.1"/>
    </source>
</evidence>
<dbReference type="Gene3D" id="3.40.366.10">
    <property type="entry name" value="Malonyl-Coenzyme A Acyl Carrier Protein, domain 2"/>
    <property type="match status" value="1"/>
</dbReference>
<keyword evidence="2" id="KW-0808">Transferase</keyword>
<dbReference type="Gene3D" id="3.30.70.250">
    <property type="entry name" value="Malonyl-CoA ACP transacylase, ACP-binding"/>
    <property type="match status" value="1"/>
</dbReference>
<dbReference type="SUPFAM" id="SSF52151">
    <property type="entry name" value="FabD/lysophospholipase-like"/>
    <property type="match status" value="1"/>
</dbReference>